<protein>
    <submittedName>
        <fullName evidence="4">Alkaline phosphatase family protein</fullName>
    </submittedName>
</protein>
<keyword evidence="3" id="KW-0732">Signal</keyword>
<dbReference type="CDD" id="cd16013">
    <property type="entry name" value="AcpA"/>
    <property type="match status" value="1"/>
</dbReference>
<accession>A0ABY4CLJ3</accession>
<dbReference type="PANTHER" id="PTHR31956">
    <property type="entry name" value="NON-SPECIFIC PHOSPHOLIPASE C4-RELATED"/>
    <property type="match status" value="1"/>
</dbReference>
<evidence type="ECO:0000256" key="1">
    <source>
        <dbReference type="ARBA" id="ARBA00022801"/>
    </source>
</evidence>
<evidence type="ECO:0000313" key="5">
    <source>
        <dbReference type="Proteomes" id="UP000830167"/>
    </source>
</evidence>
<evidence type="ECO:0000256" key="2">
    <source>
        <dbReference type="SAM" id="MobiDB-lite"/>
    </source>
</evidence>
<gene>
    <name evidence="4" type="ORF">LSG31_03725</name>
</gene>
<sequence length="542" mass="58930">MKLKKTAMGVAGSIVALSSIFAMPLSTFASGFESNYGANVANGNDAAQTTTPIKHVVVIFGENVSFDHYFGTYPNAKNPAGEPKFVAKPNTPKVNGLTPDLLKNNPNLANPQRLDRSQPITDDMDHGYTAEQAAFDGGKMDKFVQNTGKGDWPVKGQDPSIVMNYYDGNTVTGLWNYAQNFAMSDNSFGTTFGPSTPGALNLISGQTHGAIGYSANVTDPTSKKLAPDANGVIIKNALNTNGTLYSDVDPYFDKASKGNTVEMTGKNIGDLLNTKNVTWGWFEGGFRDPNRKSTNVGGAQVTDYSPHHEPFQYYKSTANPNHLPPTSAQMIGHTDQANHQYGMSDFWTAADSGNMPAVSFLKAPMYQDGHAGYSDPIDEQHFIVETINHLQQLPEWKNTAVIINYDDSDGWYDHVMANPLLNGSNDPKTDILFGIGNAGTPKLGSYLDRAGLGPRIPLLVISPYAKQNFVDHTVTNQASILRFIEDNWNLGRIGDGSYDAASNSLTNMFDFKHDPQSKKLFLDPITGEVINNSNNNDNNSNK</sequence>
<keyword evidence="5" id="KW-1185">Reference proteome</keyword>
<evidence type="ECO:0000313" key="4">
    <source>
        <dbReference type="EMBL" id="UOF91375.1"/>
    </source>
</evidence>
<keyword evidence="1" id="KW-0378">Hydrolase</keyword>
<dbReference type="RefSeq" id="WP_347438067.1">
    <property type="nucleotide sequence ID" value="NZ_CP089291.1"/>
</dbReference>
<dbReference type="InterPro" id="IPR007312">
    <property type="entry name" value="Phosphoesterase"/>
</dbReference>
<reference evidence="4" key="1">
    <citation type="submission" date="2021-12" db="EMBL/GenBank/DDBJ databases">
        <title>Alicyclobacillaceae gen. nov., sp. nov., isolated from chalcocite enrichment system.</title>
        <authorList>
            <person name="Jiang Z."/>
        </authorList>
    </citation>
    <scope>NUCLEOTIDE SEQUENCE</scope>
    <source>
        <strain evidence="4">MYW30-H2</strain>
    </source>
</reference>
<evidence type="ECO:0000256" key="3">
    <source>
        <dbReference type="SAM" id="SignalP"/>
    </source>
</evidence>
<dbReference type="Proteomes" id="UP000830167">
    <property type="component" value="Chromosome"/>
</dbReference>
<feature type="signal peptide" evidence="3">
    <location>
        <begin position="1"/>
        <end position="29"/>
    </location>
</feature>
<feature type="chain" id="PRO_5046407202" evidence="3">
    <location>
        <begin position="30"/>
        <end position="542"/>
    </location>
</feature>
<dbReference type="EMBL" id="CP089291">
    <property type="protein sequence ID" value="UOF91375.1"/>
    <property type="molecule type" value="Genomic_DNA"/>
</dbReference>
<dbReference type="InterPro" id="IPR017850">
    <property type="entry name" value="Alkaline_phosphatase_core_sf"/>
</dbReference>
<organism evidence="4 5">
    <name type="scientific">Fodinisporobacter ferrooxydans</name>
    <dbReference type="NCBI Taxonomy" id="2901836"/>
    <lineage>
        <taxon>Bacteria</taxon>
        <taxon>Bacillati</taxon>
        <taxon>Bacillota</taxon>
        <taxon>Bacilli</taxon>
        <taxon>Bacillales</taxon>
        <taxon>Alicyclobacillaceae</taxon>
        <taxon>Fodinisporobacter</taxon>
    </lineage>
</organism>
<name>A0ABY4CLJ3_9BACL</name>
<dbReference type="PANTHER" id="PTHR31956:SF1">
    <property type="entry name" value="NON-SPECIFIC PHOSPHOLIPASE C1"/>
    <property type="match status" value="1"/>
</dbReference>
<dbReference type="Gene3D" id="3.40.720.10">
    <property type="entry name" value="Alkaline Phosphatase, subunit A"/>
    <property type="match status" value="2"/>
</dbReference>
<dbReference type="Pfam" id="PF04185">
    <property type="entry name" value="Phosphoesterase"/>
    <property type="match status" value="1"/>
</dbReference>
<feature type="region of interest" description="Disordered" evidence="2">
    <location>
        <begin position="98"/>
        <end position="120"/>
    </location>
</feature>
<proteinExistence type="predicted"/>